<feature type="coiled-coil region" evidence="1">
    <location>
        <begin position="249"/>
        <end position="276"/>
    </location>
</feature>
<name>A0ABQ1PIS3_9BACI</name>
<keyword evidence="3" id="KW-1185">Reference proteome</keyword>
<accession>A0ABQ1PIS3</accession>
<sequence length="644" mass="74089">MKISIIEWSYSNIRGVNDLKINLEEFEKQPYDVTLIMMPNGYGKTTTQVLLRAIFDGGAKDWSPDYVREFRPPGSEITQGEFSASMLIDEKFYIVKLILNYEKGLVTYKTVKSGQGGLEEGRKLPSSLKYAFSSEFVKRFIFDGELAKQIIGQESQEAVRTIRYLYQLNKLDEMSNRIKTIVKEKQDNMKLSQTKTEVGLGKLRRSKEDFEKCLRKLKYKRKIMSEEQTTNAKDIEDKREKITALIKSDENLNAEFERLQTDLSNVESDIKETSQHNLNILRNPYFISNKISNDLQTLSSQMKKLQLPRTMSRTFFIDLADNDSCVCGRHIGEGEKNYILENADRYLGDDQISVINAVKNAISDRVQSEDINTHFTNLLELINKRSELRTDLDRLVTNRNYSNADAVKELEDELKELEKSSDEINNSLNELTAKNKSEITNLSYENNIYLCEQALEKEKEKIAEATNTLDLVKKSERLEAYISDIQELTMEKLKEKIKLETNQKLKDLLRYEDVSVEEIKGYIKLKDKEGASEGQSLAIAYSFLGSMFDTSSYNLPFVVDSPAGSLDLSVRRQVSKIIPNLFDQLIVFITSGEREGFKEHFYKIGDQVQFLTINKDGDGTNCIESRELFDAFQSEDDEEAVETY</sequence>
<proteinExistence type="predicted"/>
<protein>
    <recommendedName>
        <fullName evidence="4">Rad50/SbcC-type AAA domain-containing protein</fullName>
    </recommendedName>
</protein>
<dbReference type="EMBL" id="BMIN01000001">
    <property type="protein sequence ID" value="GGC97905.1"/>
    <property type="molecule type" value="Genomic_DNA"/>
</dbReference>
<dbReference type="Proteomes" id="UP000642571">
    <property type="component" value="Unassembled WGS sequence"/>
</dbReference>
<gene>
    <name evidence="2" type="ORF">GCM10011389_01310</name>
</gene>
<evidence type="ECO:0008006" key="4">
    <source>
        <dbReference type="Google" id="ProtNLM"/>
    </source>
</evidence>
<evidence type="ECO:0000256" key="1">
    <source>
        <dbReference type="SAM" id="Coils"/>
    </source>
</evidence>
<dbReference type="SUPFAM" id="SSF52540">
    <property type="entry name" value="P-loop containing nucleoside triphosphate hydrolases"/>
    <property type="match status" value="1"/>
</dbReference>
<dbReference type="InterPro" id="IPR018247">
    <property type="entry name" value="EF_Hand_1_Ca_BS"/>
</dbReference>
<keyword evidence="1" id="KW-0175">Coiled coil</keyword>
<feature type="coiled-coil region" evidence="1">
    <location>
        <begin position="378"/>
        <end position="491"/>
    </location>
</feature>
<evidence type="ECO:0000313" key="3">
    <source>
        <dbReference type="Proteomes" id="UP000642571"/>
    </source>
</evidence>
<evidence type="ECO:0000313" key="2">
    <source>
        <dbReference type="EMBL" id="GGC97905.1"/>
    </source>
</evidence>
<dbReference type="Gene3D" id="3.40.50.300">
    <property type="entry name" value="P-loop containing nucleotide triphosphate hydrolases"/>
    <property type="match status" value="2"/>
</dbReference>
<dbReference type="InterPro" id="IPR027417">
    <property type="entry name" value="P-loop_NTPase"/>
</dbReference>
<dbReference type="PROSITE" id="PS00018">
    <property type="entry name" value="EF_HAND_1"/>
    <property type="match status" value="1"/>
</dbReference>
<reference evidence="3" key="1">
    <citation type="journal article" date="2019" name="Int. J. Syst. Evol. Microbiol.">
        <title>The Global Catalogue of Microorganisms (GCM) 10K type strain sequencing project: providing services to taxonomists for standard genome sequencing and annotation.</title>
        <authorList>
            <consortium name="The Broad Institute Genomics Platform"/>
            <consortium name="The Broad Institute Genome Sequencing Center for Infectious Disease"/>
            <person name="Wu L."/>
            <person name="Ma J."/>
        </authorList>
    </citation>
    <scope>NUCLEOTIDE SEQUENCE [LARGE SCALE GENOMIC DNA]</scope>
    <source>
        <strain evidence="3">CGMCC 1.15353</strain>
    </source>
</reference>
<dbReference type="RefSeq" id="WP_188649935.1">
    <property type="nucleotide sequence ID" value="NZ_BMIN01000001.1"/>
</dbReference>
<comment type="caution">
    <text evidence="2">The sequence shown here is derived from an EMBL/GenBank/DDBJ whole genome shotgun (WGS) entry which is preliminary data.</text>
</comment>
<organism evidence="2 3">
    <name type="scientific">Pontibacillus salipaludis</name>
    <dbReference type="NCBI Taxonomy" id="1697394"/>
    <lineage>
        <taxon>Bacteria</taxon>
        <taxon>Bacillati</taxon>
        <taxon>Bacillota</taxon>
        <taxon>Bacilli</taxon>
        <taxon>Bacillales</taxon>
        <taxon>Bacillaceae</taxon>
        <taxon>Pontibacillus</taxon>
    </lineage>
</organism>